<keyword evidence="2" id="KW-1003">Cell membrane</keyword>
<evidence type="ECO:0000256" key="10">
    <source>
        <dbReference type="ARBA" id="ARBA00023209"/>
    </source>
</evidence>
<evidence type="ECO:0000256" key="5">
    <source>
        <dbReference type="ARBA" id="ARBA00022692"/>
    </source>
</evidence>
<feature type="transmembrane region" description="Helical" evidence="12">
    <location>
        <begin position="86"/>
        <end position="110"/>
    </location>
</feature>
<proteinExistence type="predicted"/>
<dbReference type="GO" id="GO:0004605">
    <property type="term" value="F:phosphatidate cytidylyltransferase activity"/>
    <property type="evidence" value="ECO:0007669"/>
    <property type="project" value="TreeGrafter"/>
</dbReference>
<evidence type="ECO:0000256" key="4">
    <source>
        <dbReference type="ARBA" id="ARBA00022679"/>
    </source>
</evidence>
<keyword evidence="10" id="KW-0594">Phospholipid biosynthesis</keyword>
<keyword evidence="3" id="KW-0444">Lipid biosynthesis</keyword>
<feature type="transmembrane region" description="Helical" evidence="12">
    <location>
        <begin position="146"/>
        <end position="166"/>
    </location>
</feature>
<dbReference type="GO" id="GO:0016024">
    <property type="term" value="P:CDP-diacylglycerol biosynthetic process"/>
    <property type="evidence" value="ECO:0007669"/>
    <property type="project" value="TreeGrafter"/>
</dbReference>
<evidence type="ECO:0000256" key="11">
    <source>
        <dbReference type="ARBA" id="ARBA00023264"/>
    </source>
</evidence>
<gene>
    <name evidence="13" type="ORF">METZ01_LOCUS34854</name>
</gene>
<evidence type="ECO:0000256" key="3">
    <source>
        <dbReference type="ARBA" id="ARBA00022516"/>
    </source>
</evidence>
<evidence type="ECO:0000256" key="6">
    <source>
        <dbReference type="ARBA" id="ARBA00022695"/>
    </source>
</evidence>
<accession>A0A381QS92</accession>
<keyword evidence="11" id="KW-1208">Phospholipid metabolism</keyword>
<reference evidence="13" key="1">
    <citation type="submission" date="2018-05" db="EMBL/GenBank/DDBJ databases">
        <authorList>
            <person name="Lanie J.A."/>
            <person name="Ng W.-L."/>
            <person name="Kazmierczak K.M."/>
            <person name="Andrzejewski T.M."/>
            <person name="Davidsen T.M."/>
            <person name="Wayne K.J."/>
            <person name="Tettelin H."/>
            <person name="Glass J.I."/>
            <person name="Rusch D."/>
            <person name="Podicherti R."/>
            <person name="Tsui H.-C.T."/>
            <person name="Winkler M.E."/>
        </authorList>
    </citation>
    <scope>NUCLEOTIDE SEQUENCE</scope>
</reference>
<keyword evidence="9 12" id="KW-0472">Membrane</keyword>
<evidence type="ECO:0000256" key="2">
    <source>
        <dbReference type="ARBA" id="ARBA00022475"/>
    </source>
</evidence>
<evidence type="ECO:0000256" key="1">
    <source>
        <dbReference type="ARBA" id="ARBA00004651"/>
    </source>
</evidence>
<dbReference type="AlphaFoldDB" id="A0A381QS92"/>
<sequence>MSSLQSRLPVYLIGLPLSLWIVLIGGWAFKLLVVFFMTMAFIEFLSLRSKDSNFILWAFLGICYVCVGLSSLLVLRSIDNELNSYFTLMLFCGVTLNDTFAYIFGSLIGGKKIAPSISPNKTYAGLLGGLIASIVFILLFDRFVFPLSIGDQCIFVLIFSIVGFLGDLLESFLKRQANVKDSSRLLMGHGGALDRVDSLILTSPLTLLYVIGQYLL</sequence>
<keyword evidence="5 12" id="KW-0812">Transmembrane</keyword>
<keyword evidence="4" id="KW-0808">Transferase</keyword>
<keyword evidence="7 12" id="KW-1133">Transmembrane helix</keyword>
<comment type="subcellular location">
    <subcellularLocation>
        <location evidence="1">Cell membrane</location>
        <topology evidence="1">Multi-pass membrane protein</topology>
    </subcellularLocation>
</comment>
<keyword evidence="6" id="KW-0548">Nucleotidyltransferase</keyword>
<dbReference type="PANTHER" id="PTHR46382:SF1">
    <property type="entry name" value="PHOSPHATIDATE CYTIDYLYLTRANSFERASE"/>
    <property type="match status" value="1"/>
</dbReference>
<dbReference type="Pfam" id="PF01148">
    <property type="entry name" value="CTP_transf_1"/>
    <property type="match status" value="1"/>
</dbReference>
<evidence type="ECO:0000313" key="13">
    <source>
        <dbReference type="EMBL" id="SUZ82000.1"/>
    </source>
</evidence>
<feature type="transmembrane region" description="Helical" evidence="12">
    <location>
        <begin position="122"/>
        <end position="140"/>
    </location>
</feature>
<feature type="transmembrane region" description="Helical" evidence="12">
    <location>
        <begin position="54"/>
        <end position="74"/>
    </location>
</feature>
<keyword evidence="8" id="KW-0443">Lipid metabolism</keyword>
<evidence type="ECO:0000256" key="9">
    <source>
        <dbReference type="ARBA" id="ARBA00023136"/>
    </source>
</evidence>
<dbReference type="GO" id="GO:0005886">
    <property type="term" value="C:plasma membrane"/>
    <property type="evidence" value="ECO:0007669"/>
    <property type="project" value="UniProtKB-SubCell"/>
</dbReference>
<evidence type="ECO:0000256" key="8">
    <source>
        <dbReference type="ARBA" id="ARBA00023098"/>
    </source>
</evidence>
<dbReference type="PANTHER" id="PTHR46382">
    <property type="entry name" value="PHOSPHATIDATE CYTIDYLYLTRANSFERASE"/>
    <property type="match status" value="1"/>
</dbReference>
<evidence type="ECO:0008006" key="14">
    <source>
        <dbReference type="Google" id="ProtNLM"/>
    </source>
</evidence>
<dbReference type="EMBL" id="UINC01001486">
    <property type="protein sequence ID" value="SUZ82000.1"/>
    <property type="molecule type" value="Genomic_DNA"/>
</dbReference>
<organism evidence="13">
    <name type="scientific">marine metagenome</name>
    <dbReference type="NCBI Taxonomy" id="408172"/>
    <lineage>
        <taxon>unclassified sequences</taxon>
        <taxon>metagenomes</taxon>
        <taxon>ecological metagenomes</taxon>
    </lineage>
</organism>
<name>A0A381QS92_9ZZZZ</name>
<evidence type="ECO:0000256" key="7">
    <source>
        <dbReference type="ARBA" id="ARBA00022989"/>
    </source>
</evidence>
<protein>
    <recommendedName>
        <fullName evidence="14">Phosphatidate cytidylyltransferase</fullName>
    </recommendedName>
</protein>
<evidence type="ECO:0000256" key="12">
    <source>
        <dbReference type="SAM" id="Phobius"/>
    </source>
</evidence>
<feature type="transmembrane region" description="Helical" evidence="12">
    <location>
        <begin position="20"/>
        <end position="42"/>
    </location>
</feature>